<protein>
    <submittedName>
        <fullName evidence="2">Uncharacterized protein</fullName>
    </submittedName>
</protein>
<dbReference type="RefSeq" id="WP_317121211.1">
    <property type="nucleotide sequence ID" value="NZ_JAWJBA010000001.1"/>
</dbReference>
<evidence type="ECO:0000256" key="1">
    <source>
        <dbReference type="SAM" id="Phobius"/>
    </source>
</evidence>
<gene>
    <name evidence="2" type="ORF">RYX56_06345</name>
</gene>
<dbReference type="Proteomes" id="UP001287282">
    <property type="component" value="Unassembled WGS sequence"/>
</dbReference>
<organism evidence="2 3">
    <name type="scientific">Alkalihalophilus lindianensis</name>
    <dbReference type="NCBI Taxonomy" id="1630542"/>
    <lineage>
        <taxon>Bacteria</taxon>
        <taxon>Bacillati</taxon>
        <taxon>Bacillota</taxon>
        <taxon>Bacilli</taxon>
        <taxon>Bacillales</taxon>
        <taxon>Bacillaceae</taxon>
        <taxon>Alkalihalophilus</taxon>
    </lineage>
</organism>
<evidence type="ECO:0000313" key="3">
    <source>
        <dbReference type="Proteomes" id="UP001287282"/>
    </source>
</evidence>
<reference evidence="2 3" key="1">
    <citation type="submission" date="2023-10" db="EMBL/GenBank/DDBJ databases">
        <title>Screening of Alkalihalobacillus lindianensis BZ-TG-R113 and Its Alleviation of Salt Stress on Rapeseed Growth.</title>
        <authorList>
            <person name="Zhao B."/>
            <person name="Guo T."/>
        </authorList>
    </citation>
    <scope>NUCLEOTIDE SEQUENCE [LARGE SCALE GENOMIC DNA]</scope>
    <source>
        <strain evidence="2 3">BZ-TG-R113</strain>
    </source>
</reference>
<keyword evidence="1" id="KW-0812">Transmembrane</keyword>
<keyword evidence="1" id="KW-0472">Membrane</keyword>
<feature type="transmembrane region" description="Helical" evidence="1">
    <location>
        <begin position="6"/>
        <end position="32"/>
    </location>
</feature>
<comment type="caution">
    <text evidence="2">The sequence shown here is derived from an EMBL/GenBank/DDBJ whole genome shotgun (WGS) entry which is preliminary data.</text>
</comment>
<dbReference type="EMBL" id="JAWJBA010000001">
    <property type="protein sequence ID" value="MDV2683991.1"/>
    <property type="molecule type" value="Genomic_DNA"/>
</dbReference>
<keyword evidence="3" id="KW-1185">Reference proteome</keyword>
<name>A0ABU3X7X4_9BACI</name>
<evidence type="ECO:0000313" key="2">
    <source>
        <dbReference type="EMBL" id="MDV2683991.1"/>
    </source>
</evidence>
<accession>A0ABU3X7X4</accession>
<proteinExistence type="predicted"/>
<sequence>MGEQSLEIWIGIASVIGVLIGGFCTILGSYIASSRQVKAQKEIFADEINERYSQQRKELKLSLLADFMGHRNAIVGNSPGMSQARGISDNSIFFSALNKIGVIFSDSPKVLDSYNNFRKIIIQKDIHSHAREMIRTGVGMTELVESQTTTDSALYQLAVGMHEDLNIIPPDEETFFKPLRM</sequence>
<keyword evidence="1" id="KW-1133">Transmembrane helix</keyword>